<evidence type="ECO:0000256" key="5">
    <source>
        <dbReference type="ARBA" id="ARBA00022777"/>
    </source>
</evidence>
<evidence type="ECO:0000313" key="12">
    <source>
        <dbReference type="Proteomes" id="UP001150062"/>
    </source>
</evidence>
<dbReference type="PROSITE" id="PS50011">
    <property type="entry name" value="PROTEIN_KINASE_DOM"/>
    <property type="match status" value="1"/>
</dbReference>
<dbReference type="InterPro" id="IPR008271">
    <property type="entry name" value="Ser/Thr_kinase_AS"/>
</dbReference>
<feature type="region of interest" description="Disordered" evidence="9">
    <location>
        <begin position="1100"/>
        <end position="1137"/>
    </location>
</feature>
<feature type="region of interest" description="Disordered" evidence="9">
    <location>
        <begin position="1156"/>
        <end position="1198"/>
    </location>
</feature>
<evidence type="ECO:0000256" key="9">
    <source>
        <dbReference type="SAM" id="MobiDB-lite"/>
    </source>
</evidence>
<dbReference type="SUPFAM" id="SSF56112">
    <property type="entry name" value="Protein kinase-like (PK-like)"/>
    <property type="match status" value="1"/>
</dbReference>
<sequence length="1421" mass="165246">MNPFSNSGWNKYVQQENSLPTSFESKEEQEELESKIKNVLLSPTVKRNHKNEDVLFTTPDLNFFSNRERSFKDNTPPPLINLISLIEEEKINTYESSEYFENFQSINKNEIKLTIEKYEQPKWNNFGEGLDSESSLGISQNGLLDGIGIKNLPLGFQELKKKDLNQIKKKKKKKKKKRKGKIKKRRERVNPKTCVKKKKKRKIQGLYIKIGNEKENYPKDQRNTQTKKDKENKFNKLVPKTPVMSHQKLKFLRDQNSLPISITPDPIMRNKKRRANFGKKSIHNKKKTQQQRIRALAKLHLKMQSSYQAKKEQTLSDLNEIHKELRKMLKKLRNIQIQESERKTGRISKKIQAVLTPQNQKKSKSKSKNKNKIQSQNLNINPNLKLKEKLKQEFEILFFQKTKWKGLDKCIASSVQLGRLIKTILHSTNTVSTVSVCAEKIKEVQKIFKNWGSDWPGRHYSSATIFLLSVIARSLEKLQLQPKDYYSIVGVAPKCFGMAFNSKSNNINNGNNVDNSNDVDGKIKNKKITNINQTGYLLNGNVNNNDLIFKKEKEVMPKQKIVDIRQLIFKLINNKIHQNLDLKNQKQIQNGNGNENGNENDHQNENDYNHKDHLNFNKKTENTTNQIIEKCRICENSILIENLQVHSKYCIIASKSSVSVLRCKESIKKIQKRHLSLKNKLNNQEWNQDDINCLNILEIIINSILKIEHDAGNAHKLCLEKLKEIEELEFYQPSERDEEVLSLFQEYQKIIQQKIEYLGEFNISSFKAKETVFLDQERIAERTGPISRNLPSISDFQLLKRISRGAYGQVFLARKRQTSDMYAIKILKKQDMILKNQVQNIKSERNIMTETGNNFIVKLYYSFQSKKNLFLVMEYCPGGDLFSILQYSHYFNEQVAKQYLAEIILALEFLHSQGIIHRDLKPDNLLIDAEGHIKLTDFGLSKIGIFERREHKNSIETKQEPNSLPSTPTQPQSHTQTGPELQFTSNKRIKSKPQQRPQSQFKFKFKSKLKSKLQSQPHSFSLNNINNGNNDEVKKEEGGGCRGTRENEGEDKKNKIEGSFKLTIINDNNEEINVKDNFLSTSINYTNGSDNEEIMNKILKLPKDEENKNKNNKNKNRDKKRLKSRRKSKSSDIPVRYQNITNNFLPLENNEKEIKLKKKRYKNVNKKENEKDHVSDKEKKKQGNEKEIEKKKNETRSKPKNKFFSSITKKYGYSIIGTPDYLSPEILLGQGHSFEADWWSFGVIAFQMTLGYTPFAGSTLQEIWSNILRLDLEYPEFLSNELQDLISKLLVSDPKSRLGTNGAQEVKNHPFFKDVNWETLKSQKPVLIPKLSEPTDLKYHKKARHFNEQEIEPELLEDLKNATFDETLLYSKKQNLFNEFSSINWDELLKMNLFIAESHGSSVVSSRTQTPTSEDVNENIV</sequence>
<evidence type="ECO:0000259" key="10">
    <source>
        <dbReference type="PROSITE" id="PS50011"/>
    </source>
</evidence>
<keyword evidence="12" id="KW-1185">Reference proteome</keyword>
<feature type="region of interest" description="Disordered" evidence="9">
    <location>
        <begin position="163"/>
        <end position="198"/>
    </location>
</feature>
<comment type="caution">
    <text evidence="11">The sequence shown here is derived from an EMBL/GenBank/DDBJ whole genome shotgun (WGS) entry which is preliminary data.</text>
</comment>
<name>A0ABQ8YTH9_9EUKA</name>
<dbReference type="GO" id="GO:0016301">
    <property type="term" value="F:kinase activity"/>
    <property type="evidence" value="ECO:0007669"/>
    <property type="project" value="UniProtKB-KW"/>
</dbReference>
<accession>A0ABQ8YTH9</accession>
<keyword evidence="2" id="KW-0723">Serine/threonine-protein kinase</keyword>
<feature type="compositionally biased region" description="Basic and acidic residues" evidence="9">
    <location>
        <begin position="1165"/>
        <end position="1197"/>
    </location>
</feature>
<dbReference type="Proteomes" id="UP001150062">
    <property type="component" value="Unassembled WGS sequence"/>
</dbReference>
<dbReference type="EC" id="2.7.11.1" evidence="1"/>
<feature type="compositionally biased region" description="Basic and acidic residues" evidence="9">
    <location>
        <begin position="1031"/>
        <end position="1052"/>
    </location>
</feature>
<feature type="region of interest" description="Disordered" evidence="9">
    <location>
        <begin position="587"/>
        <end position="610"/>
    </location>
</feature>
<feature type="compositionally biased region" description="Basic and acidic residues" evidence="9">
    <location>
        <begin position="599"/>
        <end position="610"/>
    </location>
</feature>
<feature type="compositionally biased region" description="Basic residues" evidence="9">
    <location>
        <begin position="1110"/>
        <end position="1128"/>
    </location>
</feature>
<keyword evidence="5 11" id="KW-0418">Kinase</keyword>
<dbReference type="Gene3D" id="1.10.510.10">
    <property type="entry name" value="Transferase(Phosphotransferase) domain 1"/>
    <property type="match status" value="2"/>
</dbReference>
<proteinExistence type="predicted"/>
<comment type="catalytic activity">
    <reaction evidence="8">
        <text>L-seryl-[protein] + ATP = O-phospho-L-seryl-[protein] + ADP + H(+)</text>
        <dbReference type="Rhea" id="RHEA:17989"/>
        <dbReference type="Rhea" id="RHEA-COMP:9863"/>
        <dbReference type="Rhea" id="RHEA-COMP:11604"/>
        <dbReference type="ChEBI" id="CHEBI:15378"/>
        <dbReference type="ChEBI" id="CHEBI:29999"/>
        <dbReference type="ChEBI" id="CHEBI:30616"/>
        <dbReference type="ChEBI" id="CHEBI:83421"/>
        <dbReference type="ChEBI" id="CHEBI:456216"/>
        <dbReference type="EC" id="2.7.11.1"/>
    </reaction>
</comment>
<feature type="region of interest" description="Disordered" evidence="9">
    <location>
        <begin position="952"/>
        <end position="1001"/>
    </location>
</feature>
<dbReference type="EMBL" id="JAOAOG010000119">
    <property type="protein sequence ID" value="KAJ6247914.1"/>
    <property type="molecule type" value="Genomic_DNA"/>
</dbReference>
<dbReference type="PANTHER" id="PTHR24356">
    <property type="entry name" value="SERINE/THREONINE-PROTEIN KINASE"/>
    <property type="match status" value="1"/>
</dbReference>
<dbReference type="PANTHER" id="PTHR24356:SF1">
    <property type="entry name" value="SERINE_THREONINE-PROTEIN KINASE GREATWALL"/>
    <property type="match status" value="1"/>
</dbReference>
<organism evidence="11 12">
    <name type="scientific">Anaeramoeba flamelloides</name>
    <dbReference type="NCBI Taxonomy" id="1746091"/>
    <lineage>
        <taxon>Eukaryota</taxon>
        <taxon>Metamonada</taxon>
        <taxon>Anaeramoebidae</taxon>
        <taxon>Anaeramoeba</taxon>
    </lineage>
</organism>
<evidence type="ECO:0000256" key="1">
    <source>
        <dbReference type="ARBA" id="ARBA00012513"/>
    </source>
</evidence>
<evidence type="ECO:0000256" key="7">
    <source>
        <dbReference type="ARBA" id="ARBA00047899"/>
    </source>
</evidence>
<feature type="compositionally biased region" description="Low complexity" evidence="9">
    <location>
        <begin position="1013"/>
        <end position="1030"/>
    </location>
</feature>
<feature type="compositionally biased region" description="Polar residues" evidence="9">
    <location>
        <begin position="1"/>
        <end position="21"/>
    </location>
</feature>
<comment type="catalytic activity">
    <reaction evidence="7">
        <text>L-threonyl-[protein] + ATP = O-phospho-L-threonyl-[protein] + ADP + H(+)</text>
        <dbReference type="Rhea" id="RHEA:46608"/>
        <dbReference type="Rhea" id="RHEA-COMP:11060"/>
        <dbReference type="Rhea" id="RHEA-COMP:11605"/>
        <dbReference type="ChEBI" id="CHEBI:15378"/>
        <dbReference type="ChEBI" id="CHEBI:30013"/>
        <dbReference type="ChEBI" id="CHEBI:30616"/>
        <dbReference type="ChEBI" id="CHEBI:61977"/>
        <dbReference type="ChEBI" id="CHEBI:456216"/>
        <dbReference type="EC" id="2.7.11.1"/>
    </reaction>
</comment>
<dbReference type="Pfam" id="PF00069">
    <property type="entry name" value="Pkinase"/>
    <property type="match status" value="2"/>
</dbReference>
<dbReference type="InterPro" id="IPR050236">
    <property type="entry name" value="Ser_Thr_kinase_AGC"/>
</dbReference>
<feature type="compositionally biased region" description="Low complexity" evidence="9">
    <location>
        <begin position="587"/>
        <end position="597"/>
    </location>
</feature>
<reference evidence="11" key="1">
    <citation type="submission" date="2022-08" db="EMBL/GenBank/DDBJ databases">
        <title>Novel sulfate-reducing endosymbionts in the free-living metamonad Anaeramoeba.</title>
        <authorList>
            <person name="Jerlstrom-Hultqvist J."/>
            <person name="Cepicka I."/>
            <person name="Gallot-Lavallee L."/>
            <person name="Salas-Leiva D."/>
            <person name="Curtis B.A."/>
            <person name="Zahonova K."/>
            <person name="Pipaliya S."/>
            <person name="Dacks J."/>
            <person name="Roger A.J."/>
        </authorList>
    </citation>
    <scope>NUCLEOTIDE SEQUENCE</scope>
    <source>
        <strain evidence="11">Schooner1</strain>
    </source>
</reference>
<evidence type="ECO:0000256" key="6">
    <source>
        <dbReference type="ARBA" id="ARBA00022840"/>
    </source>
</evidence>
<keyword evidence="3" id="KW-0808">Transferase</keyword>
<dbReference type="InterPro" id="IPR011009">
    <property type="entry name" value="Kinase-like_dom_sf"/>
</dbReference>
<feature type="region of interest" description="Disordered" evidence="9">
    <location>
        <begin position="1013"/>
        <end position="1052"/>
    </location>
</feature>
<dbReference type="Gene3D" id="3.30.200.20">
    <property type="entry name" value="Phosphorylase Kinase, domain 1"/>
    <property type="match status" value="2"/>
</dbReference>
<feature type="compositionally biased region" description="Low complexity" evidence="9">
    <location>
        <begin position="963"/>
        <end position="977"/>
    </location>
</feature>
<evidence type="ECO:0000313" key="11">
    <source>
        <dbReference type="EMBL" id="KAJ6247914.1"/>
    </source>
</evidence>
<feature type="domain" description="Protein kinase" evidence="10">
    <location>
        <begin position="796"/>
        <end position="1312"/>
    </location>
</feature>
<feature type="region of interest" description="Disordered" evidence="9">
    <location>
        <begin position="355"/>
        <end position="378"/>
    </location>
</feature>
<protein>
    <recommendedName>
        <fullName evidence="1">non-specific serine/threonine protein kinase</fullName>
        <ecNumber evidence="1">2.7.11.1</ecNumber>
    </recommendedName>
</protein>
<evidence type="ECO:0000256" key="4">
    <source>
        <dbReference type="ARBA" id="ARBA00022741"/>
    </source>
</evidence>
<keyword evidence="6" id="KW-0067">ATP-binding</keyword>
<keyword evidence="4" id="KW-0547">Nucleotide-binding</keyword>
<feature type="compositionally biased region" description="Basic residues" evidence="9">
    <location>
        <begin position="167"/>
        <end position="187"/>
    </location>
</feature>
<feature type="compositionally biased region" description="Basic residues" evidence="9">
    <location>
        <begin position="361"/>
        <end position="371"/>
    </location>
</feature>
<dbReference type="SMART" id="SM00220">
    <property type="entry name" value="S_TKc"/>
    <property type="match status" value="1"/>
</dbReference>
<dbReference type="PROSITE" id="PS00108">
    <property type="entry name" value="PROTEIN_KINASE_ST"/>
    <property type="match status" value="1"/>
</dbReference>
<feature type="region of interest" description="Disordered" evidence="9">
    <location>
        <begin position="1"/>
        <end position="28"/>
    </location>
</feature>
<evidence type="ECO:0000256" key="3">
    <source>
        <dbReference type="ARBA" id="ARBA00022679"/>
    </source>
</evidence>
<evidence type="ECO:0000256" key="2">
    <source>
        <dbReference type="ARBA" id="ARBA00022527"/>
    </source>
</evidence>
<gene>
    <name evidence="11" type="ORF">M0813_18010</name>
</gene>
<dbReference type="InterPro" id="IPR000719">
    <property type="entry name" value="Prot_kinase_dom"/>
</dbReference>
<evidence type="ECO:0000256" key="8">
    <source>
        <dbReference type="ARBA" id="ARBA00048679"/>
    </source>
</evidence>